<dbReference type="HOGENOM" id="CLU_3433195_0_0_1"/>
<dbReference type="AlphaFoldDB" id="A0A084QTF2"/>
<organism evidence="1 2">
    <name type="scientific">Stachybotrys chlorohalonatus (strain IBT 40285)</name>
    <dbReference type="NCBI Taxonomy" id="1283841"/>
    <lineage>
        <taxon>Eukaryota</taxon>
        <taxon>Fungi</taxon>
        <taxon>Dikarya</taxon>
        <taxon>Ascomycota</taxon>
        <taxon>Pezizomycotina</taxon>
        <taxon>Sordariomycetes</taxon>
        <taxon>Hypocreomycetidae</taxon>
        <taxon>Hypocreales</taxon>
        <taxon>Stachybotryaceae</taxon>
        <taxon>Stachybotrys</taxon>
    </lineage>
</organism>
<sequence>MLYFTITIVYAPFQPI</sequence>
<keyword evidence="2" id="KW-1185">Reference proteome</keyword>
<accession>A0A084QTF2</accession>
<reference evidence="1 2" key="1">
    <citation type="journal article" date="2014" name="BMC Genomics">
        <title>Comparative genome sequencing reveals chemotype-specific gene clusters in the toxigenic black mold Stachybotrys.</title>
        <authorList>
            <person name="Semeiks J."/>
            <person name="Borek D."/>
            <person name="Otwinowski Z."/>
            <person name="Grishin N.V."/>
        </authorList>
    </citation>
    <scope>NUCLEOTIDE SEQUENCE [LARGE SCALE GENOMIC DNA]</scope>
    <source>
        <strain evidence="1 2">IBT 40285</strain>
    </source>
</reference>
<evidence type="ECO:0000313" key="2">
    <source>
        <dbReference type="Proteomes" id="UP000028524"/>
    </source>
</evidence>
<protein>
    <submittedName>
        <fullName evidence="1">Uncharacterized protein</fullName>
    </submittedName>
</protein>
<dbReference type="EMBL" id="KL660231">
    <property type="protein sequence ID" value="KFA67237.1"/>
    <property type="molecule type" value="Genomic_DNA"/>
</dbReference>
<name>A0A084QTF2_STAC4</name>
<proteinExistence type="predicted"/>
<dbReference type="Proteomes" id="UP000028524">
    <property type="component" value="Unassembled WGS sequence"/>
</dbReference>
<evidence type="ECO:0000313" key="1">
    <source>
        <dbReference type="EMBL" id="KFA67237.1"/>
    </source>
</evidence>
<dbReference type="InParanoid" id="A0A084QTF2"/>
<gene>
    <name evidence="1" type="ORF">S40285_09710</name>
</gene>